<evidence type="ECO:0000256" key="3">
    <source>
        <dbReference type="ARBA" id="ARBA00023274"/>
    </source>
</evidence>
<evidence type="ECO:0000256" key="7">
    <source>
        <dbReference type="SAM" id="MobiDB-lite"/>
    </source>
</evidence>
<evidence type="ECO:0000256" key="2">
    <source>
        <dbReference type="ARBA" id="ARBA00022980"/>
    </source>
</evidence>
<comment type="subunit">
    <text evidence="5">Part of the 50S ribosomal subunit.</text>
</comment>
<comment type="function">
    <text evidence="5">One of two assembly initiator proteins, it binds directly to the 5'-end of the 23S rRNA, where it nucleates assembly of the 50S subunit.</text>
</comment>
<dbReference type="PROSITE" id="PS01108">
    <property type="entry name" value="RIBOSOMAL_L24"/>
    <property type="match status" value="1"/>
</dbReference>
<dbReference type="Proteomes" id="UP000777784">
    <property type="component" value="Unassembled WGS sequence"/>
</dbReference>
<dbReference type="Pfam" id="PF00467">
    <property type="entry name" value="KOW"/>
    <property type="match status" value="1"/>
</dbReference>
<dbReference type="EMBL" id="JAHJDP010000046">
    <property type="protein sequence ID" value="MBU2691130.1"/>
    <property type="molecule type" value="Genomic_DNA"/>
</dbReference>
<accession>A0A948RU97</accession>
<dbReference type="Gene3D" id="2.30.30.30">
    <property type="match status" value="1"/>
</dbReference>
<dbReference type="InterPro" id="IPR057264">
    <property type="entry name" value="Ribosomal_uL24_C"/>
</dbReference>
<feature type="domain" description="KOW" evidence="8">
    <location>
        <begin position="2"/>
        <end position="29"/>
    </location>
</feature>
<dbReference type="CDD" id="cd06089">
    <property type="entry name" value="KOW_RPL26"/>
    <property type="match status" value="1"/>
</dbReference>
<evidence type="ECO:0000313" key="10">
    <source>
        <dbReference type="Proteomes" id="UP000777784"/>
    </source>
</evidence>
<comment type="similarity">
    <text evidence="1 5 6">Belongs to the universal ribosomal protein uL24 family.</text>
</comment>
<dbReference type="AlphaFoldDB" id="A0A948RU97"/>
<evidence type="ECO:0000256" key="6">
    <source>
        <dbReference type="RuleBase" id="RU003477"/>
    </source>
</evidence>
<reference evidence="9" key="1">
    <citation type="submission" date="2021-05" db="EMBL/GenBank/DDBJ databases">
        <title>Energy efficiency and biological interactions define the core microbiome of deep oligotrophic groundwater.</title>
        <authorList>
            <person name="Mehrshad M."/>
            <person name="Lopez-Fernandez M."/>
            <person name="Bell E."/>
            <person name="Bernier-Latmani R."/>
            <person name="Bertilsson S."/>
            <person name="Dopson M."/>
        </authorList>
    </citation>
    <scope>NUCLEOTIDE SEQUENCE</scope>
    <source>
        <strain evidence="9">Modern_marine.mb.64</strain>
    </source>
</reference>
<dbReference type="GO" id="GO:0003735">
    <property type="term" value="F:structural constituent of ribosome"/>
    <property type="evidence" value="ECO:0007669"/>
    <property type="project" value="InterPro"/>
</dbReference>
<dbReference type="HAMAP" id="MF_01326_B">
    <property type="entry name" value="Ribosomal_uL24_B"/>
    <property type="match status" value="1"/>
</dbReference>
<dbReference type="InterPro" id="IPR005825">
    <property type="entry name" value="Ribosomal_uL24_CS"/>
</dbReference>
<evidence type="ECO:0000259" key="8">
    <source>
        <dbReference type="SMART" id="SM00739"/>
    </source>
</evidence>
<sequence>MRIRKGDTVIVISGAEKGRIGQVLRVFPDDRTVVVEKVRLIKRHTRAGQGGTQQGGIVEKEAPIHISKVAMIDPRTQKPTRVRIRRLPGGGTERIAARGGESLEKP</sequence>
<dbReference type="SMART" id="SM00739">
    <property type="entry name" value="KOW"/>
    <property type="match status" value="1"/>
</dbReference>
<name>A0A948RU97_UNCEI</name>
<keyword evidence="5" id="KW-0694">RNA-binding</keyword>
<gene>
    <name evidence="5 9" type="primary">rplX</name>
    <name evidence="9" type="ORF">KJ970_09380</name>
</gene>
<comment type="caution">
    <text evidence="9">The sequence shown here is derived from an EMBL/GenBank/DDBJ whole genome shotgun (WGS) entry which is preliminary data.</text>
</comment>
<dbReference type="GO" id="GO:1990904">
    <property type="term" value="C:ribonucleoprotein complex"/>
    <property type="evidence" value="ECO:0007669"/>
    <property type="project" value="UniProtKB-KW"/>
</dbReference>
<dbReference type="InterPro" id="IPR014722">
    <property type="entry name" value="Rib_uL2_dom2"/>
</dbReference>
<dbReference type="InterPro" id="IPR005824">
    <property type="entry name" value="KOW"/>
</dbReference>
<dbReference type="SUPFAM" id="SSF50104">
    <property type="entry name" value="Translation proteins SH3-like domain"/>
    <property type="match status" value="1"/>
</dbReference>
<keyword evidence="5" id="KW-0699">rRNA-binding</keyword>
<evidence type="ECO:0000256" key="4">
    <source>
        <dbReference type="ARBA" id="ARBA00035206"/>
    </source>
</evidence>
<evidence type="ECO:0000313" key="9">
    <source>
        <dbReference type="EMBL" id="MBU2691130.1"/>
    </source>
</evidence>
<dbReference type="InterPro" id="IPR008991">
    <property type="entry name" value="Translation_prot_SH3-like_sf"/>
</dbReference>
<organism evidence="9 10">
    <name type="scientific">Eiseniibacteriota bacterium</name>
    <dbReference type="NCBI Taxonomy" id="2212470"/>
    <lineage>
        <taxon>Bacteria</taxon>
        <taxon>Candidatus Eiseniibacteriota</taxon>
    </lineage>
</organism>
<keyword evidence="3 5" id="KW-0687">Ribonucleoprotein</keyword>
<dbReference type="InterPro" id="IPR041988">
    <property type="entry name" value="Ribosomal_uL24_KOW"/>
</dbReference>
<dbReference type="GO" id="GO:0006412">
    <property type="term" value="P:translation"/>
    <property type="evidence" value="ECO:0007669"/>
    <property type="project" value="UniProtKB-UniRule"/>
</dbReference>
<feature type="region of interest" description="Disordered" evidence="7">
    <location>
        <begin position="86"/>
        <end position="106"/>
    </location>
</feature>
<dbReference type="GO" id="GO:0005840">
    <property type="term" value="C:ribosome"/>
    <property type="evidence" value="ECO:0007669"/>
    <property type="project" value="UniProtKB-KW"/>
</dbReference>
<dbReference type="GO" id="GO:0019843">
    <property type="term" value="F:rRNA binding"/>
    <property type="evidence" value="ECO:0007669"/>
    <property type="project" value="UniProtKB-UniRule"/>
</dbReference>
<dbReference type="Pfam" id="PF17136">
    <property type="entry name" value="ribosomal_L24"/>
    <property type="match status" value="1"/>
</dbReference>
<evidence type="ECO:0000256" key="1">
    <source>
        <dbReference type="ARBA" id="ARBA00010618"/>
    </source>
</evidence>
<proteinExistence type="inferred from homology"/>
<dbReference type="InterPro" id="IPR003256">
    <property type="entry name" value="Ribosomal_uL24"/>
</dbReference>
<evidence type="ECO:0000256" key="5">
    <source>
        <dbReference type="HAMAP-Rule" id="MF_01326"/>
    </source>
</evidence>
<dbReference type="PANTHER" id="PTHR12903">
    <property type="entry name" value="MITOCHONDRIAL RIBOSOMAL PROTEIN L24"/>
    <property type="match status" value="1"/>
</dbReference>
<keyword evidence="2 5" id="KW-0689">Ribosomal protein</keyword>
<comment type="function">
    <text evidence="5">One of the proteins that surrounds the polypeptide exit tunnel on the outside of the subunit.</text>
</comment>
<protein>
    <recommendedName>
        <fullName evidence="4 5">Large ribosomal subunit protein uL24</fullName>
    </recommendedName>
</protein>
<dbReference type="NCBIfam" id="TIGR01079">
    <property type="entry name" value="rplX_bact"/>
    <property type="match status" value="1"/>
</dbReference>